<evidence type="ECO:0000313" key="1">
    <source>
        <dbReference type="EMBL" id="CAG6496052.1"/>
    </source>
</evidence>
<accession>A0A8D8CM34</accession>
<proteinExistence type="predicted"/>
<name>A0A8D8CM34_CULPI</name>
<reference evidence="1" key="1">
    <citation type="submission" date="2021-05" db="EMBL/GenBank/DDBJ databases">
        <authorList>
            <person name="Alioto T."/>
            <person name="Alioto T."/>
            <person name="Gomez Garrido J."/>
        </authorList>
    </citation>
    <scope>NUCLEOTIDE SEQUENCE</scope>
</reference>
<organism evidence="1">
    <name type="scientific">Culex pipiens</name>
    <name type="common">House mosquito</name>
    <dbReference type="NCBI Taxonomy" id="7175"/>
    <lineage>
        <taxon>Eukaryota</taxon>
        <taxon>Metazoa</taxon>
        <taxon>Ecdysozoa</taxon>
        <taxon>Arthropoda</taxon>
        <taxon>Hexapoda</taxon>
        <taxon>Insecta</taxon>
        <taxon>Pterygota</taxon>
        <taxon>Neoptera</taxon>
        <taxon>Endopterygota</taxon>
        <taxon>Diptera</taxon>
        <taxon>Nematocera</taxon>
        <taxon>Culicoidea</taxon>
        <taxon>Culicidae</taxon>
        <taxon>Culicinae</taxon>
        <taxon>Culicini</taxon>
        <taxon>Culex</taxon>
        <taxon>Culex</taxon>
    </lineage>
</organism>
<dbReference type="EMBL" id="HBUE01130203">
    <property type="protein sequence ID" value="CAG6496052.1"/>
    <property type="molecule type" value="Transcribed_RNA"/>
</dbReference>
<dbReference type="AlphaFoldDB" id="A0A8D8CM34"/>
<protein>
    <submittedName>
        <fullName evidence="1">(northern house mosquito) hypothetical protein</fullName>
    </submittedName>
</protein>
<sequence>MLIYASNTLTIGPIIGTYCLWKKINKRETNGFSSVTTITSDIIIFNNIDSGLTFQKVLNTTGHGYQSYHSLPIIKHNLFPHFQFPNPILLVSKTKLTFFTFQQPLSLLSRNVVHK</sequence>